<name>A0ABM5QKW5_9CORY</name>
<reference evidence="1 2" key="1">
    <citation type="submission" date="2014-07" db="EMBL/GenBank/DDBJ databases">
        <title>Complete genome sequence of Corynebacterium atypicum DSM 44849: identifiction of the mycolic acid biosynthesis genes.</title>
        <authorList>
            <person name="Tippelt A."/>
            <person name="Mollmann S."/>
            <person name="Albersmeier A."/>
            <person name="Jaenicke S."/>
            <person name="Ruckert C."/>
            <person name="Tauch A."/>
        </authorList>
    </citation>
    <scope>NUCLEOTIDE SEQUENCE [LARGE SCALE GENOMIC DNA]</scope>
    <source>
        <strain evidence="1 2">R2070</strain>
    </source>
</reference>
<accession>A0ABM5QKW5</accession>
<keyword evidence="2" id="KW-1185">Reference proteome</keyword>
<protein>
    <submittedName>
        <fullName evidence="1">Uncharacterized protein</fullName>
    </submittedName>
</protein>
<dbReference type="Proteomes" id="UP000028504">
    <property type="component" value="Chromosome"/>
</dbReference>
<organism evidence="1 2">
    <name type="scientific">Corynebacterium atypicum</name>
    <dbReference type="NCBI Taxonomy" id="191610"/>
    <lineage>
        <taxon>Bacteria</taxon>
        <taxon>Bacillati</taxon>
        <taxon>Actinomycetota</taxon>
        <taxon>Actinomycetes</taxon>
        <taxon>Mycobacteriales</taxon>
        <taxon>Corynebacteriaceae</taxon>
        <taxon>Corynebacterium</taxon>
    </lineage>
</organism>
<gene>
    <name evidence="1" type="ORF">CATYP_00440</name>
</gene>
<dbReference type="EMBL" id="CP008944">
    <property type="protein sequence ID" value="AIG63424.1"/>
    <property type="molecule type" value="Genomic_DNA"/>
</dbReference>
<sequence>MRTVVLQAAGAGRDEVYRHLGVSDTLCLAQLRRVLDLSLGFFPAAAPATAREAGARRAGPRRGSASPQVPQLAAAQPAWWFSRDGVPVDAGVPVHRVLQADGAELTYHWGLWLVAVGVVSSFPREAGSPPAVCVGGSGSFSRDPFDADRINALLAAELPAEVD</sequence>
<proteinExistence type="predicted"/>
<evidence type="ECO:0000313" key="2">
    <source>
        <dbReference type="Proteomes" id="UP000028504"/>
    </source>
</evidence>
<evidence type="ECO:0000313" key="1">
    <source>
        <dbReference type="EMBL" id="AIG63424.1"/>
    </source>
</evidence>